<accession>A0ABM7VBM0</accession>
<sequence>MKNIIIPSVLFVLLFVTGQSIAQNIKIETCKESELSKFTVTNEEGKEIEGEAFFEQWAETFGNRMEHADEKGFAEIFSGFGMSMSELGEALGRMNIEIKNLAPDEFCDQAKSEGSCEQWEKLRAKLEKRHHSTIENIERLKIKLHDKTVAMVMDLRFENGKRLGNYEWEVQK</sequence>
<name>A0ABM7VBM0_9BACT</name>
<reference evidence="2 3" key="1">
    <citation type="submission" date="2021-12" db="EMBL/GenBank/DDBJ databases">
        <title>Genome sequencing of bacteria with rrn-lacking chromosome and rrn-plasmid.</title>
        <authorList>
            <person name="Anda M."/>
            <person name="Iwasaki W."/>
        </authorList>
    </citation>
    <scope>NUCLEOTIDE SEQUENCE [LARGE SCALE GENOMIC DNA]</scope>
    <source>
        <strain evidence="2 3">NBRC 101262</strain>
    </source>
</reference>
<keyword evidence="1" id="KW-0732">Signal</keyword>
<evidence type="ECO:0000313" key="2">
    <source>
        <dbReference type="EMBL" id="BDC98309.1"/>
    </source>
</evidence>
<dbReference type="RefSeq" id="WP_332922517.1">
    <property type="nucleotide sequence ID" value="NZ_AP025292.1"/>
</dbReference>
<dbReference type="EMBL" id="AP025292">
    <property type="protein sequence ID" value="BDC98309.1"/>
    <property type="molecule type" value="Genomic_DNA"/>
</dbReference>
<proteinExistence type="predicted"/>
<keyword evidence="3" id="KW-1185">Reference proteome</keyword>
<feature type="signal peptide" evidence="1">
    <location>
        <begin position="1"/>
        <end position="22"/>
    </location>
</feature>
<evidence type="ECO:0000256" key="1">
    <source>
        <dbReference type="SAM" id="SignalP"/>
    </source>
</evidence>
<evidence type="ECO:0000313" key="3">
    <source>
        <dbReference type="Proteomes" id="UP001354989"/>
    </source>
</evidence>
<organism evidence="2 3">
    <name type="scientific">Persicobacter psychrovividus</name>
    <dbReference type="NCBI Taxonomy" id="387638"/>
    <lineage>
        <taxon>Bacteria</taxon>
        <taxon>Pseudomonadati</taxon>
        <taxon>Bacteroidota</taxon>
        <taxon>Cytophagia</taxon>
        <taxon>Cytophagales</taxon>
        <taxon>Persicobacteraceae</taxon>
        <taxon>Persicobacter</taxon>
    </lineage>
</organism>
<gene>
    <name evidence="2" type="ORF">PEPS_05900</name>
</gene>
<feature type="chain" id="PRO_5045944476" evidence="1">
    <location>
        <begin position="23"/>
        <end position="172"/>
    </location>
</feature>
<protein>
    <submittedName>
        <fullName evidence="2">Uncharacterized protein</fullName>
    </submittedName>
</protein>
<dbReference type="Proteomes" id="UP001354989">
    <property type="component" value="Chromosome"/>
</dbReference>